<dbReference type="Gene3D" id="3.10.450.50">
    <property type="match status" value="1"/>
</dbReference>
<dbReference type="EMBL" id="JAFKCU010000002">
    <property type="protein sequence ID" value="MBN7815473.1"/>
    <property type="molecule type" value="Genomic_DNA"/>
</dbReference>
<dbReference type="InterPro" id="IPR032710">
    <property type="entry name" value="NTF2-like_dom_sf"/>
</dbReference>
<proteinExistence type="predicted"/>
<dbReference type="Proteomes" id="UP000664480">
    <property type="component" value="Unassembled WGS sequence"/>
</dbReference>
<feature type="chain" id="PRO_5047407886" evidence="1">
    <location>
        <begin position="19"/>
        <end position="139"/>
    </location>
</feature>
<keyword evidence="1" id="KW-0732">Signal</keyword>
<sequence length="139" mass="15415">MKTLFTLCFLLCCTLVFAQAEREVEAKVEALRLALIDPTEANLKALSSENLSYGHSSGKLENQSQFIEALVSGVSDFASITFKDQTIQMEKDIAIVRHKLAADITDGGVSNSIEIGVMLVWHKEKGQWKLLARQAYKLP</sequence>
<feature type="signal peptide" evidence="1">
    <location>
        <begin position="1"/>
        <end position="18"/>
    </location>
</feature>
<keyword evidence="4" id="KW-1185">Reference proteome</keyword>
<feature type="domain" description="DUF4440" evidence="2">
    <location>
        <begin position="25"/>
        <end position="130"/>
    </location>
</feature>
<gene>
    <name evidence="3" type="ORF">J0A69_08545</name>
</gene>
<dbReference type="RefSeq" id="WP_206586141.1">
    <property type="nucleotide sequence ID" value="NZ_JAFKCU010000002.1"/>
</dbReference>
<evidence type="ECO:0000313" key="4">
    <source>
        <dbReference type="Proteomes" id="UP000664480"/>
    </source>
</evidence>
<evidence type="ECO:0000313" key="3">
    <source>
        <dbReference type="EMBL" id="MBN7815473.1"/>
    </source>
</evidence>
<evidence type="ECO:0000259" key="2">
    <source>
        <dbReference type="Pfam" id="PF14534"/>
    </source>
</evidence>
<dbReference type="Pfam" id="PF14534">
    <property type="entry name" value="DUF4440"/>
    <property type="match status" value="1"/>
</dbReference>
<organism evidence="3 4">
    <name type="scientific">Algoriphagus pacificus</name>
    <dbReference type="NCBI Taxonomy" id="2811234"/>
    <lineage>
        <taxon>Bacteria</taxon>
        <taxon>Pseudomonadati</taxon>
        <taxon>Bacteroidota</taxon>
        <taxon>Cytophagia</taxon>
        <taxon>Cytophagales</taxon>
        <taxon>Cyclobacteriaceae</taxon>
        <taxon>Algoriphagus</taxon>
    </lineage>
</organism>
<protein>
    <submittedName>
        <fullName evidence="3">Nuclear transport factor 2 family protein</fullName>
    </submittedName>
</protein>
<evidence type="ECO:0000256" key="1">
    <source>
        <dbReference type="SAM" id="SignalP"/>
    </source>
</evidence>
<accession>A0ABS3CEE0</accession>
<dbReference type="InterPro" id="IPR027843">
    <property type="entry name" value="DUF4440"/>
</dbReference>
<name>A0ABS3CEE0_9BACT</name>
<reference evidence="3 4" key="1">
    <citation type="submission" date="2021-03" db="EMBL/GenBank/DDBJ databases">
        <title>novel species isolated from a fishpond in China.</title>
        <authorList>
            <person name="Lu H."/>
            <person name="Cai Z."/>
        </authorList>
    </citation>
    <scope>NUCLEOTIDE SEQUENCE [LARGE SCALE GENOMIC DNA]</scope>
    <source>
        <strain evidence="3 4">YJ13C</strain>
    </source>
</reference>
<comment type="caution">
    <text evidence="3">The sequence shown here is derived from an EMBL/GenBank/DDBJ whole genome shotgun (WGS) entry which is preliminary data.</text>
</comment>
<dbReference type="SUPFAM" id="SSF54427">
    <property type="entry name" value="NTF2-like"/>
    <property type="match status" value="1"/>
</dbReference>